<evidence type="ECO:0000313" key="8">
    <source>
        <dbReference type="Proteomes" id="UP001589693"/>
    </source>
</evidence>
<dbReference type="EMBL" id="JBHLZU010000036">
    <property type="protein sequence ID" value="MFB9909489.1"/>
    <property type="molecule type" value="Genomic_DNA"/>
</dbReference>
<feature type="domain" description="UvrD-like helicase ATP-binding" evidence="6">
    <location>
        <begin position="176"/>
        <end position="461"/>
    </location>
</feature>
<dbReference type="InterPro" id="IPR014016">
    <property type="entry name" value="UvrD-like_ATP-bd"/>
</dbReference>
<proteinExistence type="predicted"/>
<sequence length="617" mass="68873">MLSALVARTADGWHVLVRHEPHDKKADAFLIGPSGVSAVVICEHPPDDATAQILLRQAEQRCAGIRSSRGQVLARTAVHLVAILPGAHDARSDGLYRALAEKDIDKLFRRDTTHLERREVEGIAEQARDRLPGYLPLRVSTTERTAEPAGLLDVEDLTEDQLAAAQQRSFESWMTFLHPQQQAVVTRNYNGPARISGPAGTGKTVVALHRLRHLARRSSGPLLFTTFVRTLPLVHQQSFHRLAPELGDRVEFTNLHAWARGFLSSRNKEVNLDSRRITTAFSLAWTVHRESLTDLEPTHSYWETEIDRVIKGRGLRTLEDYVKVTRKGRGVRLDSGQRERVWRLYQTYQHNLHDRGLHDYNDVLGMALTELRREPLETPYAAVVVDEVQDITLLGLRMLNELAGDGANRLLLVGDGQQQVYSGGWRLSDAGIPVQGRGEILRVNYRNRAKVLEFAQRFDATNRVDDLDGAAGVALRDVESANTGGTTRSWQGPELELPDALSAALRISPVPPGQTALIVFKQRDLDCVASILRKADVPFLDLKHYQGDDDGKVKIGTVHRAKGLDFQAVLVVQFGQDDAGGEAPEDEARELRGRQHLVAATRARDFLWWGVVESPER</sequence>
<dbReference type="PROSITE" id="PS51198">
    <property type="entry name" value="UVRD_HELICASE_ATP_BIND"/>
    <property type="match status" value="1"/>
</dbReference>
<keyword evidence="8" id="KW-1185">Reference proteome</keyword>
<evidence type="ECO:0000256" key="4">
    <source>
        <dbReference type="ARBA" id="ARBA00022840"/>
    </source>
</evidence>
<keyword evidence="3 5" id="KW-0347">Helicase</keyword>
<comment type="caution">
    <text evidence="7">The sequence shown here is derived from an EMBL/GenBank/DDBJ whole genome shotgun (WGS) entry which is preliminary data.</text>
</comment>
<evidence type="ECO:0000256" key="1">
    <source>
        <dbReference type="ARBA" id="ARBA00022741"/>
    </source>
</evidence>
<keyword evidence="4 5" id="KW-0067">ATP-binding</keyword>
<evidence type="ECO:0000259" key="6">
    <source>
        <dbReference type="PROSITE" id="PS51198"/>
    </source>
</evidence>
<evidence type="ECO:0000256" key="3">
    <source>
        <dbReference type="ARBA" id="ARBA00022806"/>
    </source>
</evidence>
<evidence type="ECO:0000313" key="7">
    <source>
        <dbReference type="EMBL" id="MFB9909489.1"/>
    </source>
</evidence>
<reference evidence="7 8" key="1">
    <citation type="submission" date="2024-09" db="EMBL/GenBank/DDBJ databases">
        <authorList>
            <person name="Sun Q."/>
            <person name="Mori K."/>
        </authorList>
    </citation>
    <scope>NUCLEOTIDE SEQUENCE [LARGE SCALE GENOMIC DNA]</scope>
    <source>
        <strain evidence="7 8">TBRC 7907</strain>
    </source>
</reference>
<dbReference type="PANTHER" id="PTHR11070:SF45">
    <property type="entry name" value="DNA 3'-5' HELICASE"/>
    <property type="match status" value="1"/>
</dbReference>
<dbReference type="Pfam" id="PF00580">
    <property type="entry name" value="UvrD-helicase"/>
    <property type="match status" value="1"/>
</dbReference>
<feature type="binding site" evidence="5">
    <location>
        <begin position="197"/>
        <end position="204"/>
    </location>
    <ligand>
        <name>ATP</name>
        <dbReference type="ChEBI" id="CHEBI:30616"/>
    </ligand>
</feature>
<organism evidence="7 8">
    <name type="scientific">Allokutzneria oryzae</name>
    <dbReference type="NCBI Taxonomy" id="1378989"/>
    <lineage>
        <taxon>Bacteria</taxon>
        <taxon>Bacillati</taxon>
        <taxon>Actinomycetota</taxon>
        <taxon>Actinomycetes</taxon>
        <taxon>Pseudonocardiales</taxon>
        <taxon>Pseudonocardiaceae</taxon>
        <taxon>Allokutzneria</taxon>
    </lineage>
</organism>
<accession>A0ABV6A8H8</accession>
<dbReference type="InterPro" id="IPR000212">
    <property type="entry name" value="DNA_helicase_UvrD/REP"/>
</dbReference>
<dbReference type="SUPFAM" id="SSF52540">
    <property type="entry name" value="P-loop containing nucleoside triphosphate hydrolases"/>
    <property type="match status" value="1"/>
</dbReference>
<evidence type="ECO:0000256" key="2">
    <source>
        <dbReference type="ARBA" id="ARBA00022801"/>
    </source>
</evidence>
<dbReference type="Gene3D" id="3.40.50.300">
    <property type="entry name" value="P-loop containing nucleotide triphosphate hydrolases"/>
    <property type="match status" value="2"/>
</dbReference>
<evidence type="ECO:0000256" key="5">
    <source>
        <dbReference type="PROSITE-ProRule" id="PRU00560"/>
    </source>
</evidence>
<keyword evidence="2 5" id="KW-0378">Hydrolase</keyword>
<dbReference type="RefSeq" id="WP_377862402.1">
    <property type="nucleotide sequence ID" value="NZ_JBHLZU010000036.1"/>
</dbReference>
<dbReference type="Gene3D" id="1.10.10.160">
    <property type="match status" value="1"/>
</dbReference>
<gene>
    <name evidence="7" type="ORF">ACFFQA_36610</name>
</gene>
<dbReference type="PANTHER" id="PTHR11070">
    <property type="entry name" value="UVRD / RECB / PCRA DNA HELICASE FAMILY MEMBER"/>
    <property type="match status" value="1"/>
</dbReference>
<dbReference type="InterPro" id="IPR013986">
    <property type="entry name" value="DExx_box_DNA_helicase_dom_sf"/>
</dbReference>
<name>A0ABV6A8H8_9PSEU</name>
<keyword evidence="1 5" id="KW-0547">Nucleotide-binding</keyword>
<dbReference type="Proteomes" id="UP001589693">
    <property type="component" value="Unassembled WGS sequence"/>
</dbReference>
<protein>
    <submittedName>
        <fullName evidence="7">UvrD-helicase domain-containing protein</fullName>
    </submittedName>
</protein>
<dbReference type="InterPro" id="IPR027417">
    <property type="entry name" value="P-loop_NTPase"/>
</dbReference>